<dbReference type="Proteomes" id="UP000010296">
    <property type="component" value="Unassembled WGS sequence"/>
</dbReference>
<dbReference type="EMBL" id="AEPV01000043">
    <property type="protein sequence ID" value="EFU73929.1"/>
    <property type="molecule type" value="Genomic_DNA"/>
</dbReference>
<dbReference type="Pfam" id="PF13649">
    <property type="entry name" value="Methyltransf_25"/>
    <property type="match status" value="1"/>
</dbReference>
<reference evidence="2 3" key="1">
    <citation type="submission" date="2010-12" db="EMBL/GenBank/DDBJ databases">
        <authorList>
            <person name="Muzny D."/>
            <person name="Qin X."/>
            <person name="Deng J."/>
            <person name="Jiang H."/>
            <person name="Liu Y."/>
            <person name="Qu J."/>
            <person name="Song X.-Z."/>
            <person name="Zhang L."/>
            <person name="Thornton R."/>
            <person name="Coyle M."/>
            <person name="Francisco L."/>
            <person name="Jackson L."/>
            <person name="Javaid M."/>
            <person name="Korchina V."/>
            <person name="Kovar C."/>
            <person name="Mata R."/>
            <person name="Mathew T."/>
            <person name="Ngo R."/>
            <person name="Nguyen L."/>
            <person name="Nguyen N."/>
            <person name="Okwuonu G."/>
            <person name="Ongeri F."/>
            <person name="Pham C."/>
            <person name="Simmons D."/>
            <person name="Wilczek-Boney K."/>
            <person name="Hale W."/>
            <person name="Jakkamsetti A."/>
            <person name="Pham P."/>
            <person name="Ruth R."/>
            <person name="San Lucas F."/>
            <person name="Warren J."/>
            <person name="Zhang J."/>
            <person name="Zhao Z."/>
            <person name="Zhou C."/>
            <person name="Zhu D."/>
            <person name="Lee S."/>
            <person name="Bess C."/>
            <person name="Blankenburg K."/>
            <person name="Forbes L."/>
            <person name="Fu Q."/>
            <person name="Gubbala S."/>
            <person name="Hirani K."/>
            <person name="Jayaseelan J.C."/>
            <person name="Lara F."/>
            <person name="Munidasa M."/>
            <person name="Palculict T."/>
            <person name="Patil S."/>
            <person name="Pu L.-L."/>
            <person name="Saada N."/>
            <person name="Tang L."/>
            <person name="Weissenberger G."/>
            <person name="Zhu Y."/>
            <person name="Hemphill L."/>
            <person name="Shang Y."/>
            <person name="Youmans B."/>
            <person name="Ayvaz T."/>
            <person name="Ross M."/>
            <person name="Santibanez J."/>
            <person name="Aqrawi P."/>
            <person name="Gross S."/>
            <person name="Joshi V."/>
            <person name="Fowler G."/>
            <person name="Nazareth L."/>
            <person name="Reid J."/>
            <person name="Worley K."/>
            <person name="Petrosino J."/>
            <person name="Highlander S."/>
            <person name="Gibbs R."/>
        </authorList>
    </citation>
    <scope>NUCLEOTIDE SEQUENCE [LARGE SCALE GENOMIC DNA]</scope>
    <source>
        <strain evidence="3">DSM 15952 / CCUG 50447 / LMG 22039 / TP 1.5</strain>
    </source>
</reference>
<feature type="domain" description="Methyltransferase" evidence="1">
    <location>
        <begin position="49"/>
        <end position="126"/>
    </location>
</feature>
<dbReference type="STRING" id="888064.HMPREF9088_1246"/>
<sequence>MDYLEEQRQFWDEFADEYYEIQQESFTTIVEDVAQYLLETNCLPCQLFVDIAGGYGKYLPAIAPYVTQYLLVDFSANMLKQATHTNDNVQYIQCDQQTFCANSNPDQYELVFSAMNPALNTLQQLNDLLRMTKNQLILLQVVDDQDTVFTPLEQFVSNNVAPAILEKFKKWLEKEGIPWVNKTFSYQREEPVTKIFVQDYFKEEQQKNPALKEKIATLFVDSETITATHKITFELLRILK</sequence>
<dbReference type="Gene3D" id="3.40.50.150">
    <property type="entry name" value="Vaccinia Virus protein VP39"/>
    <property type="match status" value="1"/>
</dbReference>
<accession>E6LFV6</accession>
<proteinExistence type="predicted"/>
<dbReference type="eggNOG" id="COG2226">
    <property type="taxonomic scope" value="Bacteria"/>
</dbReference>
<evidence type="ECO:0000313" key="2">
    <source>
        <dbReference type="EMBL" id="EFU73929.1"/>
    </source>
</evidence>
<dbReference type="OrthoDB" id="2287745at2"/>
<dbReference type="PATRIC" id="fig|888064.11.peg.1148"/>
<protein>
    <recommendedName>
        <fullName evidence="1">Methyltransferase domain-containing protein</fullName>
    </recommendedName>
</protein>
<evidence type="ECO:0000313" key="3">
    <source>
        <dbReference type="Proteomes" id="UP000010296"/>
    </source>
</evidence>
<organism evidence="2 3">
    <name type="scientific">Enterococcus italicus (strain DSM 15952 / CCUG 50447 / LMG 22039 / TP 1.5)</name>
    <dbReference type="NCBI Taxonomy" id="888064"/>
    <lineage>
        <taxon>Bacteria</taxon>
        <taxon>Bacillati</taxon>
        <taxon>Bacillota</taxon>
        <taxon>Bacilli</taxon>
        <taxon>Lactobacillales</taxon>
        <taxon>Enterococcaceae</taxon>
        <taxon>Enterococcus</taxon>
    </lineage>
</organism>
<dbReference type="InterPro" id="IPR041698">
    <property type="entry name" value="Methyltransf_25"/>
</dbReference>
<name>E6LFV6_ENTI1</name>
<evidence type="ECO:0000259" key="1">
    <source>
        <dbReference type="Pfam" id="PF13649"/>
    </source>
</evidence>
<dbReference type="AlphaFoldDB" id="E6LFV6"/>
<dbReference type="SUPFAM" id="SSF53335">
    <property type="entry name" value="S-adenosyl-L-methionine-dependent methyltransferases"/>
    <property type="match status" value="1"/>
</dbReference>
<comment type="caution">
    <text evidence="2">The sequence shown here is derived from an EMBL/GenBank/DDBJ whole genome shotgun (WGS) entry which is preliminary data.</text>
</comment>
<gene>
    <name evidence="2" type="ORF">HMPREF9088_1246</name>
</gene>
<dbReference type="HOGENOM" id="CLU_101316_0_0_9"/>
<keyword evidence="3" id="KW-1185">Reference proteome</keyword>
<dbReference type="InterPro" id="IPR029063">
    <property type="entry name" value="SAM-dependent_MTases_sf"/>
</dbReference>
<dbReference type="RefSeq" id="WP_007208264.1">
    <property type="nucleotide sequence ID" value="NZ_GL622241.1"/>
</dbReference>